<feature type="compositionally biased region" description="Basic and acidic residues" evidence="5">
    <location>
        <begin position="308"/>
        <end position="319"/>
    </location>
</feature>
<dbReference type="OrthoDB" id="10072397at2759"/>
<feature type="region of interest" description="Disordered" evidence="5">
    <location>
        <begin position="264"/>
        <end position="284"/>
    </location>
</feature>
<dbReference type="SUPFAM" id="SSF57903">
    <property type="entry name" value="FYVE/PHD zinc finger"/>
    <property type="match status" value="1"/>
</dbReference>
<feature type="region of interest" description="Disordered" evidence="5">
    <location>
        <begin position="624"/>
        <end position="715"/>
    </location>
</feature>
<dbReference type="Proteomes" id="UP000805418">
    <property type="component" value="Chromosome 25"/>
</dbReference>
<dbReference type="GeneTree" id="ENSGT00950000183138"/>
<dbReference type="InterPro" id="IPR010911">
    <property type="entry name" value="Rab_BD"/>
</dbReference>
<dbReference type="InterPro" id="IPR011011">
    <property type="entry name" value="Znf_FYVE_PHD"/>
</dbReference>
<evidence type="ECO:0000256" key="2">
    <source>
        <dbReference type="ARBA" id="ARBA00022771"/>
    </source>
</evidence>
<feature type="region of interest" description="Disordered" evidence="5">
    <location>
        <begin position="541"/>
        <end position="572"/>
    </location>
</feature>
<dbReference type="GO" id="GO:0031267">
    <property type="term" value="F:small GTPase binding"/>
    <property type="evidence" value="ECO:0007669"/>
    <property type="project" value="InterPro"/>
</dbReference>
<dbReference type="PROSITE" id="PS50916">
    <property type="entry name" value="RABBD"/>
    <property type="match status" value="1"/>
</dbReference>
<feature type="compositionally biased region" description="Polar residues" evidence="5">
    <location>
        <begin position="151"/>
        <end position="160"/>
    </location>
</feature>
<dbReference type="Gene3D" id="3.30.40.10">
    <property type="entry name" value="Zinc/RING finger domain, C3HC4 (zinc finger)"/>
    <property type="match status" value="1"/>
</dbReference>
<dbReference type="InterPro" id="IPR041282">
    <property type="entry name" value="FYVE_2"/>
</dbReference>
<reference evidence="6" key="2">
    <citation type="submission" date="2025-08" db="UniProtKB">
        <authorList>
            <consortium name="Ensembl"/>
        </authorList>
    </citation>
    <scope>IDENTIFICATION</scope>
    <source>
        <strain evidence="6">Boxer</strain>
    </source>
</reference>
<dbReference type="PANTHER" id="PTHR14555:SF1">
    <property type="entry name" value="MELANOPHILIN"/>
    <property type="match status" value="1"/>
</dbReference>
<gene>
    <name evidence="6" type="primary">MLPH</name>
</gene>
<dbReference type="FunCoup" id="A0A8I3Q4S4">
    <property type="interactions" value="9"/>
</dbReference>
<sequence length="715" mass="77323">MGKKLDLSKLTDEEAKHVWEVVQRDFDLRRKEEERLEGLKGKIKKESSQRELLADSAHLNETHCARCLQPYRLLMTPKRQCLDCHLFTCQDCSHAHPEEQGWLCNPCHLARVVKIGSVEWYHKHLRARFKRFGSAKVIRSLCGRLQGAGSPDSTRSSPDNHSGPEPSPGEGSGDSEQTDEDGELGTVAQAQPLGSTKKRLSFHDLDFEADSDDSTWSGSHPPHSSPVSVATDSLQVPCAQALTHGPRAEDASQEAAVLEEADVDAAGCRAHPEEQMDSLSPAGRDALAEPCLPAGSCSTAAAGTHAIGREPLRSQHLADADISVSEDEGTGAPGTTSQHPRRGGHTPAESQIIGLGLSKYTVPGGRRQCFLGGEQDHQVDTDAPTPPEQQRMCPRGPGRARGRQGRLRCLAGREPTDADREEETLRRKLEELTCRVSDQDASSEEAGSEEEGSDLARSPSSQDLPGAAPEVCAAAGQTHGRDTTPWGPQDLVQPGRTTDEELLQLEDRVALTACEVQQVESEVSNIKSKIAALQAAGLTVKPSGKPRRKSNLPVSAGAQRGGFVPGDRPERRPTRWAWNQEAAACPANPWPARELCPAGVLAEEMLFKASLAFPVRTWDACTRPQVQKKQPEGWRPARAVRAGRDRKSRSGAGLGPVPVSPDSGWGPQAGHAGGVAWQANRGWSQESPRRSSRRGYTAGPVFWEDGHPSVPRAHL</sequence>
<dbReference type="GO" id="GO:0006886">
    <property type="term" value="P:intracellular protein transport"/>
    <property type="evidence" value="ECO:0007669"/>
    <property type="project" value="InterPro"/>
</dbReference>
<keyword evidence="3" id="KW-0862">Zinc</keyword>
<dbReference type="GO" id="GO:0017022">
    <property type="term" value="F:myosin binding"/>
    <property type="evidence" value="ECO:0000318"/>
    <property type="project" value="GO_Central"/>
</dbReference>
<proteinExistence type="predicted"/>
<dbReference type="AlphaFoldDB" id="A0A8I3Q4S4"/>
<dbReference type="GO" id="GO:0008270">
    <property type="term" value="F:zinc ion binding"/>
    <property type="evidence" value="ECO:0007669"/>
    <property type="project" value="UniProtKB-KW"/>
</dbReference>
<dbReference type="InterPro" id="IPR013083">
    <property type="entry name" value="Znf_RING/FYVE/PHD"/>
</dbReference>
<dbReference type="GO" id="GO:0003779">
    <property type="term" value="F:actin binding"/>
    <property type="evidence" value="ECO:0000318"/>
    <property type="project" value="GO_Central"/>
</dbReference>
<dbReference type="Ensembl" id="ENSCAFT00845050466.1">
    <property type="protein sequence ID" value="ENSCAFP00845039569.1"/>
    <property type="gene ID" value="ENSCAFG00845028517.1"/>
</dbReference>
<keyword evidence="7" id="KW-1185">Reference proteome</keyword>
<dbReference type="CDD" id="cd15752">
    <property type="entry name" value="FYVE_SlaC2-a"/>
    <property type="match status" value="1"/>
</dbReference>
<reference evidence="6" key="1">
    <citation type="submission" date="2020-03" db="EMBL/GenBank/DDBJ databases">
        <title>Long-read based genome assembly of a Labrador retriever dog.</title>
        <authorList>
            <person name="Eory L."/>
            <person name="Zhang W."/>
            <person name="Schoenebeck J."/>
        </authorList>
    </citation>
    <scope>NUCLEOTIDE SEQUENCE [LARGE SCALE GENOMIC DNA]</scope>
    <source>
        <strain evidence="6">Labrador retriever</strain>
    </source>
</reference>
<organism evidence="6 7">
    <name type="scientific">Canis lupus familiaris</name>
    <name type="common">Dog</name>
    <name type="synonym">Canis familiaris</name>
    <dbReference type="NCBI Taxonomy" id="9615"/>
    <lineage>
        <taxon>Eukaryota</taxon>
        <taxon>Metazoa</taxon>
        <taxon>Chordata</taxon>
        <taxon>Craniata</taxon>
        <taxon>Vertebrata</taxon>
        <taxon>Euteleostomi</taxon>
        <taxon>Mammalia</taxon>
        <taxon>Eutheria</taxon>
        <taxon>Laurasiatheria</taxon>
        <taxon>Carnivora</taxon>
        <taxon>Caniformia</taxon>
        <taxon>Canidae</taxon>
        <taxon>Canis</taxon>
    </lineage>
</organism>
<feature type="region of interest" description="Disordered" evidence="5">
    <location>
        <begin position="145"/>
        <end position="182"/>
    </location>
</feature>
<feature type="coiled-coil region" evidence="4">
    <location>
        <begin position="502"/>
        <end position="536"/>
    </location>
</feature>
<evidence type="ECO:0000256" key="1">
    <source>
        <dbReference type="ARBA" id="ARBA00022723"/>
    </source>
</evidence>
<feature type="region of interest" description="Disordered" evidence="5">
    <location>
        <begin position="376"/>
        <end position="467"/>
    </location>
</feature>
<feature type="region of interest" description="Disordered" evidence="5">
    <location>
        <begin position="308"/>
        <end position="354"/>
    </location>
</feature>
<feature type="compositionally biased region" description="Basic and acidic residues" evidence="5">
    <location>
        <begin position="414"/>
        <end position="433"/>
    </location>
</feature>
<dbReference type="FunFam" id="3.30.40.10:FF:000018">
    <property type="entry name" value="Synaptotagmin-like 5, isoform CRA_a"/>
    <property type="match status" value="1"/>
</dbReference>
<dbReference type="Pfam" id="PF02318">
    <property type="entry name" value="FYVE_2"/>
    <property type="match status" value="1"/>
</dbReference>
<protein>
    <submittedName>
        <fullName evidence="6">Melanophilin</fullName>
    </submittedName>
</protein>
<evidence type="ECO:0000313" key="6">
    <source>
        <dbReference type="Ensembl" id="ENSCAFP00845039569.1"/>
    </source>
</evidence>
<feature type="compositionally biased region" description="Acidic residues" evidence="5">
    <location>
        <begin position="441"/>
        <end position="453"/>
    </location>
</feature>
<dbReference type="Reactome" id="R-CFA-9824585">
    <property type="pathway name" value="Regulation of MITF-M-dependent genes involved in pigmentation"/>
</dbReference>
<evidence type="ECO:0000256" key="4">
    <source>
        <dbReference type="SAM" id="Coils"/>
    </source>
</evidence>
<evidence type="ECO:0000256" key="5">
    <source>
        <dbReference type="SAM" id="MobiDB-lite"/>
    </source>
</evidence>
<keyword evidence="4" id="KW-0175">Coiled coil</keyword>
<dbReference type="InterPro" id="IPR051745">
    <property type="entry name" value="Intracell_Transport_Effector"/>
</dbReference>
<accession>A0A8I3Q4S4</accession>
<evidence type="ECO:0000256" key="3">
    <source>
        <dbReference type="ARBA" id="ARBA00022833"/>
    </source>
</evidence>
<name>A0A8I3Q4S4_CANLF</name>
<keyword evidence="2" id="KW-0863">Zinc-finger</keyword>
<evidence type="ECO:0000313" key="7">
    <source>
        <dbReference type="Proteomes" id="UP000805418"/>
    </source>
</evidence>
<dbReference type="InterPro" id="IPR006788">
    <property type="entry name" value="Myrip/Melanophilin"/>
</dbReference>
<feature type="compositionally biased region" description="Low complexity" evidence="5">
    <location>
        <begin position="219"/>
        <end position="229"/>
    </location>
</feature>
<dbReference type="InterPro" id="IPR037442">
    <property type="entry name" value="Melanophilin_FYVE-rel_dom"/>
</dbReference>
<dbReference type="GO" id="GO:0030864">
    <property type="term" value="C:cortical actin cytoskeleton"/>
    <property type="evidence" value="ECO:0000318"/>
    <property type="project" value="GO_Central"/>
</dbReference>
<feature type="region of interest" description="Disordered" evidence="5">
    <location>
        <begin position="210"/>
        <end position="231"/>
    </location>
</feature>
<reference evidence="6" key="3">
    <citation type="submission" date="2025-09" db="UniProtKB">
        <authorList>
            <consortium name="Ensembl"/>
        </authorList>
    </citation>
    <scope>IDENTIFICATION</scope>
    <source>
        <strain evidence="6">Boxer</strain>
    </source>
</reference>
<dbReference type="PANTHER" id="PTHR14555">
    <property type="entry name" value="MYELIN-ASSOCIATED OLIGODENDROCYTIC BASIC PROTEIN MOBP -RELATED"/>
    <property type="match status" value="1"/>
</dbReference>
<dbReference type="Pfam" id="PF04698">
    <property type="entry name" value="Rab_eff_C"/>
    <property type="match status" value="1"/>
</dbReference>
<keyword evidence="1" id="KW-0479">Metal-binding</keyword>